<protein>
    <recommendedName>
        <fullName evidence="2">Sfi1 spindle body domain-containing protein</fullName>
    </recommendedName>
</protein>
<proteinExistence type="predicted"/>
<reference evidence="3 4" key="1">
    <citation type="journal article" date="2024" name="Science">
        <title>Giant polyketide synthase enzymes in the biosynthesis of giant marine polyether toxins.</title>
        <authorList>
            <person name="Fallon T.R."/>
            <person name="Shende V.V."/>
            <person name="Wierzbicki I.H."/>
            <person name="Pendleton A.L."/>
            <person name="Watervoot N.F."/>
            <person name="Auber R.P."/>
            <person name="Gonzalez D.J."/>
            <person name="Wisecaver J.H."/>
            <person name="Moore B.S."/>
        </authorList>
    </citation>
    <scope>NUCLEOTIDE SEQUENCE [LARGE SCALE GENOMIC DNA]</scope>
    <source>
        <strain evidence="3 4">12B1</strain>
    </source>
</reference>
<feature type="region of interest" description="Disordered" evidence="1">
    <location>
        <begin position="1546"/>
        <end position="1565"/>
    </location>
</feature>
<keyword evidence="4" id="KW-1185">Reference proteome</keyword>
<feature type="compositionally biased region" description="Basic residues" evidence="1">
    <location>
        <begin position="1551"/>
        <end position="1565"/>
    </location>
</feature>
<dbReference type="Pfam" id="PF08457">
    <property type="entry name" value="Sfi1"/>
    <property type="match status" value="1"/>
</dbReference>
<gene>
    <name evidence="3" type="ORF">AB1Y20_000226</name>
</gene>
<name>A0AB34K7I8_PRYPA</name>
<dbReference type="Proteomes" id="UP001515480">
    <property type="component" value="Unassembled WGS sequence"/>
</dbReference>
<comment type="caution">
    <text evidence="3">The sequence shown here is derived from an EMBL/GenBank/DDBJ whole genome shotgun (WGS) entry which is preliminary data.</text>
</comment>
<dbReference type="InterPro" id="IPR013665">
    <property type="entry name" value="Sfi1_dom"/>
</dbReference>
<evidence type="ECO:0000256" key="1">
    <source>
        <dbReference type="SAM" id="MobiDB-lite"/>
    </source>
</evidence>
<evidence type="ECO:0000313" key="3">
    <source>
        <dbReference type="EMBL" id="KAL1529272.1"/>
    </source>
</evidence>
<accession>A0AB34K7I8</accession>
<feature type="domain" description="Sfi1 spindle body" evidence="2">
    <location>
        <begin position="548"/>
        <end position="708"/>
    </location>
</feature>
<evidence type="ECO:0000313" key="4">
    <source>
        <dbReference type="Proteomes" id="UP001515480"/>
    </source>
</evidence>
<dbReference type="EMBL" id="JBGBPQ010000001">
    <property type="protein sequence ID" value="KAL1529272.1"/>
    <property type="molecule type" value="Genomic_DNA"/>
</dbReference>
<organism evidence="3 4">
    <name type="scientific">Prymnesium parvum</name>
    <name type="common">Toxic golden alga</name>
    <dbReference type="NCBI Taxonomy" id="97485"/>
    <lineage>
        <taxon>Eukaryota</taxon>
        <taxon>Haptista</taxon>
        <taxon>Haptophyta</taxon>
        <taxon>Prymnesiophyceae</taxon>
        <taxon>Prymnesiales</taxon>
        <taxon>Prymnesiaceae</taxon>
        <taxon>Prymnesium</taxon>
    </lineage>
</organism>
<evidence type="ECO:0000259" key="2">
    <source>
        <dbReference type="Pfam" id="PF08457"/>
    </source>
</evidence>
<sequence length="1888" mass="217844">MSSWCSVARQRKANEILLRTAVASLLDVSLRHGFNAWRSKSLLSARVKGAVFSVCNRAIRLALNMWQIATRMGKEKSWRLRTSVSRMFGSALVKAVEKWHQATLDWMALRAVALNLQQPLLRAALNMWKILSVELAHRNRLMRRSFAALTAHKAVHAMRLWELNVSVERRALVIIRALSDLKMQQIRRAYRTWDANAQDFKQSERTIKTIFMKFLCNRASKAMNSWSSFVELQRHSLALLNRAAETLSGQNRVRAINTWRTFAQSNQNLLALMASLGNPMLHRAIKSWSGAIQAIKSQRHIFLQSFAALSRSQEVRALRRWSEAAFKSSALQAAAASIGNQPLRLALNSWCEVTEQVRRHADLLLLSVNAFGARSIRASFESWILYLEFLRPLRVFSPNGPALRIAVNTWCNAVQDASSQSLRRRRALAHMRQGALVRALDQWISWTEQRTSNLEHISHSVLALCQQVMHKTFMTWTELQQRRNRKRSMLRDSLARFLQWRSRFALSSWRGALKTQSSRLRLKRRAAAALFKQSLLHGLNTWCTFVEAINHNLALTRAAVAALFSTNVSRAYNKWCSLTEKAAALHLAASSIQHPGLRRAFSTWRTVPAHPVAVALGHWRLRPVASAFAAWKHRSDGTAVQRRALAHIVHKGLAGAFHLWFEHARLLKLAAQVISSLRGNGLRKGLRTWGAYTEDRETALQLMDASLHRMRAQELNRAYEKWTELLNRQPDSRARAFAHMRNKELARAFIAWTSRTEELLMISAALSSQMASSSRRALTSWIEWTEACAAVTQILRGSMAHMSRFPLARMFFKWAQRGAETAQVQAVVSMFFSPKGLSRALRSWQSFVEARRDTMDMIRLAALSFSPLGKVFGIWQSLGTLKTLQRRAAARCKLLRVVVAFARMDSLSRSFTRAKRSAAALFFRSTHLAFESWRARAMTRKEVKQTMARAINMLKPRTRNLMKAWNTWTSRHFEHSLLRRAAVTFCLTAFVRALKKWRAISTRAMELASLLSRAKKGPLERAFRRWACLPTRGPRKNPAERAARRWRRRPLARAFEKLHAQFELHQLLQLSLFRMTHSGLTRAFGAWIAHAEELDLIRMSMNKALQWKLTQGFNSWLEEFEKQAEINAQLRQGLLCLSSARRAFEAWVEGSTMMSNLQRAAAHLASSSLSCYWSKWCEHQRLELVQRRALIHFTGSGLVRALNGWEDFIRSIHARRQTTQRLLMHQEGAAFRRWSSSVANLAEKRAWLRIVVSDDSRLQRRAIRGWQAMCYDRNMERAALERAIHPAKGRALTTWESYSRARRLNAQRMHAALVSLKSGYRARFKRWVDITGELQLLRQSLARFKNCALARSFLSWAGRMQAAIELEMRIAAVTNMGFTGIARAFAAWRACATAVLPLEHSLAHWRNSQLSSAWCFWASYVVQFFHCQHLVFMCLNRRVARGLRAWQSWMDIIADVRHVVLSLINFQRKKAFNRWLHAVETREKKLIRMRNTLHGMAGGHRILKALNAWKAHLAVSRRKAAAFRSLIDHRWRRPLATSLNRWSHAREERSRRSRGAAHHSRRARRRGVDIWRRRTTFAVADRVADALVRSTRLKQAIKKWLRAHLLATMLLQYGSTGFALFLAASRASAIKRWRHEVARRAPMHRAATMMTNRPLARAMGKFKFAGRIRAKKRRALARWVGARMGSVLRKLKALSVQRNKLRRPFAVMAMWGQRKAITSWLQFMKERRRLRKLCMSFLGPTPIFFRYWKAMMRNAKRKKQRIPLDIEQLRLIKPLTWRECCQWLTRAGLKVSRSPPTLLRTLREGGVYPELVRIASPVYYLRHRFGHIQERSQVFVAVQHFLDTEPALSLVGCQKLNVRALEDGKAIEHLELIAVFKALLVCFDPEPE</sequence>